<feature type="transmembrane region" description="Helical" evidence="2">
    <location>
        <begin position="139"/>
        <end position="157"/>
    </location>
</feature>
<sequence>MRVEQTQLQRAKALLHAVQGVINFIAACLALSILTKTGSNGRAIGFYFALCFLTVPALIYQIMVPMWSRVGKFANAYAYAAVDALLSILWFSAFVSAAVWVTGGIQMGRGDTHTGSCASFGYGSASKCEVGRAGIGMGVLLWLLWCATTGISVHQLLQYRRTGSMSGRPAPDTATVNEPSGDVWSSKVEERDGVSIDDRRRYGQPTDEDEGYGSLRYASRSGSGDTQTEHGLHPGRALSYGSDSPSPVSTPAYDARLTPSALSPTSEEMQASHGHFSGMGAGIYGAGPHR</sequence>
<dbReference type="PANTHER" id="PTHR37451">
    <property type="entry name" value="MARVEL DOMAIN"/>
    <property type="match status" value="1"/>
</dbReference>
<proteinExistence type="predicted"/>
<name>A0A1V8SWJ1_9PEZI</name>
<dbReference type="OrthoDB" id="5284712at2759"/>
<evidence type="ECO:0000313" key="4">
    <source>
        <dbReference type="Proteomes" id="UP000192596"/>
    </source>
</evidence>
<reference evidence="4" key="1">
    <citation type="submission" date="2017-03" db="EMBL/GenBank/DDBJ databases">
        <title>Genomes of endolithic fungi from Antarctica.</title>
        <authorList>
            <person name="Coleine C."/>
            <person name="Masonjones S."/>
            <person name="Stajich J.E."/>
        </authorList>
    </citation>
    <scope>NUCLEOTIDE SEQUENCE [LARGE SCALE GENOMIC DNA]</scope>
    <source>
        <strain evidence="4">CCFEE 5527</strain>
    </source>
</reference>
<dbReference type="InParanoid" id="A0A1V8SWJ1"/>
<evidence type="ECO:0008006" key="5">
    <source>
        <dbReference type="Google" id="ProtNLM"/>
    </source>
</evidence>
<keyword evidence="2" id="KW-0472">Membrane</keyword>
<dbReference type="PANTHER" id="PTHR37451:SF3">
    <property type="entry name" value="MARVEL DOMAIN-CONTAINING PROTEIN"/>
    <property type="match status" value="1"/>
</dbReference>
<evidence type="ECO:0000313" key="3">
    <source>
        <dbReference type="EMBL" id="OQO03430.1"/>
    </source>
</evidence>
<dbReference type="PROSITE" id="PS51257">
    <property type="entry name" value="PROKAR_LIPOPROTEIN"/>
    <property type="match status" value="1"/>
</dbReference>
<evidence type="ECO:0000256" key="2">
    <source>
        <dbReference type="SAM" id="Phobius"/>
    </source>
</evidence>
<dbReference type="Proteomes" id="UP000192596">
    <property type="component" value="Unassembled WGS sequence"/>
</dbReference>
<feature type="transmembrane region" description="Helical" evidence="2">
    <location>
        <begin position="46"/>
        <end position="64"/>
    </location>
</feature>
<feature type="transmembrane region" description="Helical" evidence="2">
    <location>
        <begin position="12"/>
        <end position="34"/>
    </location>
</feature>
<feature type="transmembrane region" description="Helical" evidence="2">
    <location>
        <begin position="76"/>
        <end position="101"/>
    </location>
</feature>
<comment type="caution">
    <text evidence="3">The sequence shown here is derived from an EMBL/GenBank/DDBJ whole genome shotgun (WGS) entry which is preliminary data.</text>
</comment>
<accession>A0A1V8SWJ1</accession>
<organism evidence="3 4">
    <name type="scientific">Cryoendolithus antarcticus</name>
    <dbReference type="NCBI Taxonomy" id="1507870"/>
    <lineage>
        <taxon>Eukaryota</taxon>
        <taxon>Fungi</taxon>
        <taxon>Dikarya</taxon>
        <taxon>Ascomycota</taxon>
        <taxon>Pezizomycotina</taxon>
        <taxon>Dothideomycetes</taxon>
        <taxon>Dothideomycetidae</taxon>
        <taxon>Cladosporiales</taxon>
        <taxon>Cladosporiaceae</taxon>
        <taxon>Cryoendolithus</taxon>
    </lineage>
</organism>
<dbReference type="STRING" id="1507870.A0A1V8SWJ1"/>
<dbReference type="AlphaFoldDB" id="A0A1V8SWJ1"/>
<dbReference type="EMBL" id="NAJO01000024">
    <property type="protein sequence ID" value="OQO03430.1"/>
    <property type="molecule type" value="Genomic_DNA"/>
</dbReference>
<feature type="compositionally biased region" description="Basic and acidic residues" evidence="1">
    <location>
        <begin position="187"/>
        <end position="201"/>
    </location>
</feature>
<keyword evidence="2" id="KW-1133">Transmembrane helix</keyword>
<evidence type="ECO:0000256" key="1">
    <source>
        <dbReference type="SAM" id="MobiDB-lite"/>
    </source>
</evidence>
<feature type="compositionally biased region" description="Polar residues" evidence="1">
    <location>
        <begin position="260"/>
        <end position="269"/>
    </location>
</feature>
<feature type="region of interest" description="Disordered" evidence="1">
    <location>
        <begin position="164"/>
        <end position="276"/>
    </location>
</feature>
<keyword evidence="4" id="KW-1185">Reference proteome</keyword>
<gene>
    <name evidence="3" type="ORF">B0A48_10093</name>
</gene>
<protein>
    <recommendedName>
        <fullName evidence="5">MARVEL domain-containing protein</fullName>
    </recommendedName>
</protein>
<keyword evidence="2" id="KW-0812">Transmembrane</keyword>